<organism evidence="5 6">
    <name type="scientific">Salinomyces thailandicus</name>
    <dbReference type="NCBI Taxonomy" id="706561"/>
    <lineage>
        <taxon>Eukaryota</taxon>
        <taxon>Fungi</taxon>
        <taxon>Dikarya</taxon>
        <taxon>Ascomycota</taxon>
        <taxon>Pezizomycotina</taxon>
        <taxon>Dothideomycetes</taxon>
        <taxon>Dothideomycetidae</taxon>
        <taxon>Mycosphaerellales</taxon>
        <taxon>Teratosphaeriaceae</taxon>
        <taxon>Salinomyces</taxon>
    </lineage>
</organism>
<dbReference type="EMBL" id="NAJL01000008">
    <property type="protein sequence ID" value="TKA31345.1"/>
    <property type="molecule type" value="Genomic_DNA"/>
</dbReference>
<evidence type="ECO:0000259" key="4">
    <source>
        <dbReference type="Pfam" id="PF06863"/>
    </source>
</evidence>
<accession>A0A4U0UAP8</accession>
<dbReference type="OrthoDB" id="2018906at2759"/>
<dbReference type="AlphaFoldDB" id="A0A4U0UAP8"/>
<sequence length="680" mass="74322">MDALFILLGLLSFSLAQQLSIPAQNATAFALEYGYPLIGFERLAQPLIHAVGANSLVNSRVPPDASFRAVVRPNVDTLYSTAIYDLSHNDVVIEVPEVPSDQYALFSYYDPYGDNFANTGTGSGNIMTSGQYRLTKRSAGATEYGIQVEGTVDAEYQATIVSPSTDGILLIRWLLNSTNIEDIYTYQDNTSVRNLTRVDSDTPYLIDLPAPSSSMTPAENVLNLLAAFTTSDEPAVSTASNNVSMNLEAAGIAAGVYSRPDGVDLTQANQTAVQAALQSAAVAGVYLNNGWSLPDPDLIGAYGTNYAFRTAVASVGYLALTSPTALYPSWSNGSGGVPLAGNTFSLGPDESLIYTFSSKPPLQSYGFWSMTAYVGDYLLPNPQNVYALGDRSNLTYADGSRVYYPSSQSRTNTSTPGEQFQILVQPADVAPPANWTSNWLPGPAGGGDMSVLLRWSAWSSTESDSKVFWRCLKHPVFSKRVKGLLFQGDRYHEDTSYEYFHKECLITPEVQGSGLEFLPEIPCGDFKNPDSRWQRAPVRTTNPRLQAIESIKNSIPADHSQAAYKDYLSEVEEQEAVVQEGFDVYCLTKLFKKFRLRSFFSEEYDCFDVPGVGLPGTIRPRRDAIENYILKGGDWPNLDDLPALIRTSPPDYEPPGLPDDDPDPSDPGLNTESDEFDAQM</sequence>
<keyword evidence="2" id="KW-0732">Signal</keyword>
<feature type="chain" id="PRO_5020915381" evidence="2">
    <location>
        <begin position="17"/>
        <end position="680"/>
    </location>
</feature>
<dbReference type="SUPFAM" id="SSF160935">
    <property type="entry name" value="VPA0735-like"/>
    <property type="match status" value="1"/>
</dbReference>
<evidence type="ECO:0000259" key="3">
    <source>
        <dbReference type="Pfam" id="PF06742"/>
    </source>
</evidence>
<dbReference type="InterPro" id="IPR037050">
    <property type="entry name" value="DUF1254_sf"/>
</dbReference>
<proteinExistence type="predicted"/>
<dbReference type="Pfam" id="PF06742">
    <property type="entry name" value="DUF1214"/>
    <property type="match status" value="1"/>
</dbReference>
<evidence type="ECO:0000256" key="2">
    <source>
        <dbReference type="SAM" id="SignalP"/>
    </source>
</evidence>
<evidence type="ECO:0000313" key="6">
    <source>
        <dbReference type="Proteomes" id="UP000308549"/>
    </source>
</evidence>
<protein>
    <submittedName>
        <fullName evidence="5">Uncharacterized protein</fullName>
    </submittedName>
</protein>
<dbReference type="Pfam" id="PF06863">
    <property type="entry name" value="DUF1254"/>
    <property type="match status" value="1"/>
</dbReference>
<feature type="domain" description="DUF1254" evidence="4">
    <location>
        <begin position="54"/>
        <end position="192"/>
    </location>
</feature>
<feature type="domain" description="DUF1214" evidence="3">
    <location>
        <begin position="355"/>
        <end position="454"/>
    </location>
</feature>
<dbReference type="PANTHER" id="PTHR36509">
    <property type="entry name" value="BLL3101 PROTEIN"/>
    <property type="match status" value="1"/>
</dbReference>
<evidence type="ECO:0000256" key="1">
    <source>
        <dbReference type="SAM" id="MobiDB-lite"/>
    </source>
</evidence>
<name>A0A4U0UAP8_9PEZI</name>
<dbReference type="Proteomes" id="UP000308549">
    <property type="component" value="Unassembled WGS sequence"/>
</dbReference>
<feature type="signal peptide" evidence="2">
    <location>
        <begin position="1"/>
        <end position="16"/>
    </location>
</feature>
<evidence type="ECO:0000313" key="5">
    <source>
        <dbReference type="EMBL" id="TKA31345.1"/>
    </source>
</evidence>
<dbReference type="Gene3D" id="2.60.120.600">
    <property type="entry name" value="Domain of unknown function DUF1214, C-terminal domain"/>
    <property type="match status" value="1"/>
</dbReference>
<dbReference type="Gene3D" id="2.60.40.1610">
    <property type="entry name" value="Domain of unknown function DUF1254"/>
    <property type="match status" value="1"/>
</dbReference>
<comment type="caution">
    <text evidence="5">The sequence shown here is derived from an EMBL/GenBank/DDBJ whole genome shotgun (WGS) entry which is preliminary data.</text>
</comment>
<keyword evidence="6" id="KW-1185">Reference proteome</keyword>
<reference evidence="5 6" key="1">
    <citation type="submission" date="2017-03" db="EMBL/GenBank/DDBJ databases">
        <title>Genomes of endolithic fungi from Antarctica.</title>
        <authorList>
            <person name="Coleine C."/>
            <person name="Masonjones S."/>
            <person name="Stajich J.E."/>
        </authorList>
    </citation>
    <scope>NUCLEOTIDE SEQUENCE [LARGE SCALE GENOMIC DNA]</scope>
    <source>
        <strain evidence="5 6">CCFEE 6315</strain>
    </source>
</reference>
<dbReference type="InterPro" id="IPR010679">
    <property type="entry name" value="DUF1254"/>
</dbReference>
<feature type="region of interest" description="Disordered" evidence="1">
    <location>
        <begin position="641"/>
        <end position="680"/>
    </location>
</feature>
<dbReference type="InterPro" id="IPR037049">
    <property type="entry name" value="DUF1214_C_sf"/>
</dbReference>
<dbReference type="PANTHER" id="PTHR36509:SF2">
    <property type="entry name" value="BLL3101 PROTEIN"/>
    <property type="match status" value="1"/>
</dbReference>
<gene>
    <name evidence="5" type="ORF">B0A50_02190</name>
</gene>
<dbReference type="InterPro" id="IPR010621">
    <property type="entry name" value="DUF1214"/>
</dbReference>